<dbReference type="PANTHER" id="PTHR10663">
    <property type="entry name" value="GUANYL-NUCLEOTIDE EXCHANGE FACTOR"/>
    <property type="match status" value="1"/>
</dbReference>
<dbReference type="SUPFAM" id="SSF48425">
    <property type="entry name" value="Sec7 domain"/>
    <property type="match status" value="1"/>
</dbReference>
<name>A9UNI4_MONBE</name>
<dbReference type="GO" id="GO:0016192">
    <property type="term" value="P:vesicle-mediated transport"/>
    <property type="evidence" value="ECO:0007669"/>
    <property type="project" value="UniProtKB-ARBA"/>
</dbReference>
<reference evidence="3 4" key="1">
    <citation type="journal article" date="2008" name="Nature">
        <title>The genome of the choanoflagellate Monosiga brevicollis and the origin of metazoans.</title>
        <authorList>
            <consortium name="JGI Sequencing"/>
            <person name="King N."/>
            <person name="Westbrook M.J."/>
            <person name="Young S.L."/>
            <person name="Kuo A."/>
            <person name="Abedin M."/>
            <person name="Chapman J."/>
            <person name="Fairclough S."/>
            <person name="Hellsten U."/>
            <person name="Isogai Y."/>
            <person name="Letunic I."/>
            <person name="Marr M."/>
            <person name="Pincus D."/>
            <person name="Putnam N."/>
            <person name="Rokas A."/>
            <person name="Wright K.J."/>
            <person name="Zuzow R."/>
            <person name="Dirks W."/>
            <person name="Good M."/>
            <person name="Goodstein D."/>
            <person name="Lemons D."/>
            <person name="Li W."/>
            <person name="Lyons J.B."/>
            <person name="Morris A."/>
            <person name="Nichols S."/>
            <person name="Richter D.J."/>
            <person name="Salamov A."/>
            <person name="Bork P."/>
            <person name="Lim W.A."/>
            <person name="Manning G."/>
            <person name="Miller W.T."/>
            <person name="McGinnis W."/>
            <person name="Shapiro H."/>
            <person name="Tjian R."/>
            <person name="Grigoriev I.V."/>
            <person name="Rokhsar D."/>
        </authorList>
    </citation>
    <scope>NUCLEOTIDE SEQUENCE [LARGE SCALE GENOMIC DNA]</scope>
    <source>
        <strain evidence="4">MX1 / ATCC 50154</strain>
    </source>
</reference>
<protein>
    <recommendedName>
        <fullName evidence="2">SEC7 domain-containing protein</fullName>
    </recommendedName>
</protein>
<dbReference type="Pfam" id="PF23325">
    <property type="entry name" value="TPR_28"/>
    <property type="match status" value="1"/>
</dbReference>
<accession>A9UNI4</accession>
<dbReference type="InterPro" id="IPR023394">
    <property type="entry name" value="Sec7_C_sf"/>
</dbReference>
<evidence type="ECO:0000259" key="2">
    <source>
        <dbReference type="PROSITE" id="PS50190"/>
    </source>
</evidence>
<evidence type="ECO:0000313" key="4">
    <source>
        <dbReference type="Proteomes" id="UP000001357"/>
    </source>
</evidence>
<dbReference type="STRING" id="81824.A9UNI4"/>
<dbReference type="PROSITE" id="PS50190">
    <property type="entry name" value="SEC7"/>
    <property type="match status" value="1"/>
</dbReference>
<dbReference type="eggNOG" id="KOG0928">
    <property type="taxonomic scope" value="Eukaryota"/>
</dbReference>
<dbReference type="Proteomes" id="UP000001357">
    <property type="component" value="Unassembled WGS sequence"/>
</dbReference>
<dbReference type="CDD" id="cd00171">
    <property type="entry name" value="Sec7"/>
    <property type="match status" value="1"/>
</dbReference>
<keyword evidence="4" id="KW-1185">Reference proteome</keyword>
<dbReference type="InterPro" id="IPR000904">
    <property type="entry name" value="Sec7_dom"/>
</dbReference>
<dbReference type="KEGG" id="mbr:MONBRDRAFT_35734"/>
<dbReference type="OMA" id="CRDIRHH"/>
<organism evidence="3 4">
    <name type="scientific">Monosiga brevicollis</name>
    <name type="common">Choanoflagellate</name>
    <dbReference type="NCBI Taxonomy" id="81824"/>
    <lineage>
        <taxon>Eukaryota</taxon>
        <taxon>Choanoflagellata</taxon>
        <taxon>Craspedida</taxon>
        <taxon>Salpingoecidae</taxon>
        <taxon>Monosiga</taxon>
    </lineage>
</organism>
<feature type="compositionally biased region" description="Low complexity" evidence="1">
    <location>
        <begin position="274"/>
        <end position="294"/>
    </location>
</feature>
<dbReference type="GeneID" id="5887936"/>
<dbReference type="GO" id="GO:0012505">
    <property type="term" value="C:endomembrane system"/>
    <property type="evidence" value="ECO:0007669"/>
    <property type="project" value="UniProtKB-ARBA"/>
</dbReference>
<dbReference type="GO" id="GO:0005085">
    <property type="term" value="F:guanyl-nucleotide exchange factor activity"/>
    <property type="evidence" value="ECO:0000318"/>
    <property type="project" value="GO_Central"/>
</dbReference>
<evidence type="ECO:0000313" key="3">
    <source>
        <dbReference type="EMBL" id="EDQ93144.1"/>
    </source>
</evidence>
<feature type="region of interest" description="Disordered" evidence="1">
    <location>
        <begin position="1443"/>
        <end position="1476"/>
    </location>
</feature>
<feature type="region of interest" description="Disordered" evidence="1">
    <location>
        <begin position="259"/>
        <end position="294"/>
    </location>
</feature>
<dbReference type="EMBL" id="CH991543">
    <property type="protein sequence ID" value="EDQ93144.1"/>
    <property type="molecule type" value="Genomic_DNA"/>
</dbReference>
<feature type="non-terminal residue" evidence="3">
    <location>
        <position position="1541"/>
    </location>
</feature>
<dbReference type="InParanoid" id="A9UNI4"/>
<dbReference type="InterPro" id="IPR035999">
    <property type="entry name" value="Sec7_dom_sf"/>
</dbReference>
<dbReference type="InterPro" id="IPR056604">
    <property type="entry name" value="GBF1-like_TPR"/>
</dbReference>
<dbReference type="RefSeq" id="XP_001742906.1">
    <property type="nucleotide sequence ID" value="XM_001742854.1"/>
</dbReference>
<sequence>MAPRTRSRTIPQRLKLSKTAIARGLATSVSMPGTFDMPSCNGLFVVLGELSALVAQIKQGSRIVHSGYEEAKNPLLQQFGVLKRRLLAAEDETASNASTAVENLADAVTHAKFVGTDLAVDEVVLMRILEVLRALLLHPVGRLLSNESACEVMQSCFRICFESRLSELLRQQSEATLVAMTVHLFGNLEHLPGDEEEEQDLESSMRHHLHRSTSEVRTHDLLPPPAEEGDSPQEQVDGSAAAAAATAVDGSIFTDATEAQQSETDAASGDHTIALAPPSEPSAAAPHSAMASPAVGRKQAGMRLNARGVRFETPVKTQSSEHDMLRPYGVRCVIELLRFLVSLINPSDRQNTSTQIMLGLDLLLVAMETGVDALHLAPSLLKRQYESGEHLELTIEFLLELLRLPSFASDLLLNFDYNLFCDELCKPLFDFLVKHTKADVGTPSSRLLALEALFAPLRDLTHVPTTEGEFHISFSTRSNPIDARCIPSFSSRFKPLWTAPHLPPGLAQDDNVVALPSFESPDVTPATLTPVNMLAQQLERKRLLHEGIELFNKKPSKGIAFLQEKGLLSKSTDLHQIAAFLRSVPNLDKAMIGEYLGTLKNKDLMTAFVQTFDVSQLSIDEGMRALMSTFRLPGEAQQIERIVEAFTAHWHASYVGEHVVADCDAAFILGFAIILLNVDQHNPKNKRPMKLEDFLINQRGLNNKENFPREFLERIYNNIRTHEIVLPEEHADQREEYEWQCLVRRSQQRASQLASTRAHPEYGRVLFQLLWPQASSALFELFDDCEREVGILERLAEDFLLAGQLCSRFQHSAGLDALVVALCQRTRFNEMLETENGTVPNSPQLVGLLAHAPDAQVAVKYAFKLASAYGELLRDSWKELFMIIRGFVYSQILPDDLSQLFDFADPSGVRNLVVQQQAAAVSNVSSFFSFSLFGGESTSRSEPEPRHMRAPQRALKQVEACQLQALLEESSTLPGHSLDTMVDVLIYYSHSAVQAEQVTYAYNETAAIFFLEQLCQVVLRNKDRSDMLWTKVTLHLQSILTSAPDDSLLYERAVVSQLRLLLRLMSREPLQSRATDRLKDLDPLLRLERGGVALQCACALKQIVEQHTAVLNTHRCWPTLFHLLHRTLTGTNQMAVALDIVNLVVNDRKVITGESLPGLVETLVLCAQLLANDASGLPLVQSVGRRAGANGLVAGASVTGSNTLETASNVSGSSTSRSGAPPPLLGLRVLDLIQHLYTNVMGAFLPEDRQGVDPQSVADQLWVECWQPLLMSVASLVLHHHSSIWQLAFATLNRFLLAPDLLHLSPANWHRCFHIVVFDLMRKLLLSNEKLRTGALEELGSRACGLASKVFLQHLEALMEDSEQFIQLWQLMLDLFDKFVSTGQMELIEYVPERLKNILNVMKSADILKPGAMVGSHNLWDMTWHRVHAFLPGLLSEIFPEMEAPSSVPPSPSPLPAMSSTSPPPSAPASAAAGPSPSAAVLSPVSPVADVALDTLQQPFMVVAPPTASHFGSMYGSVHSLPGQLPALEQADLPTFSISTT</sequence>
<dbReference type="GO" id="GO:0032012">
    <property type="term" value="P:regulation of ARF protein signal transduction"/>
    <property type="evidence" value="ECO:0007669"/>
    <property type="project" value="InterPro"/>
</dbReference>
<dbReference type="Gene3D" id="1.10.1000.11">
    <property type="entry name" value="Arf Nucleotide-binding Site Opener,domain 2"/>
    <property type="match status" value="1"/>
</dbReference>
<feature type="region of interest" description="Disordered" evidence="1">
    <location>
        <begin position="194"/>
        <end position="244"/>
    </location>
</feature>
<dbReference type="Gene3D" id="1.10.220.20">
    <property type="match status" value="1"/>
</dbReference>
<dbReference type="Pfam" id="PF01369">
    <property type="entry name" value="Sec7"/>
    <property type="match status" value="1"/>
</dbReference>
<dbReference type="FunCoup" id="A9UNI4">
    <property type="interactions" value="1640"/>
</dbReference>
<feature type="domain" description="SEC7" evidence="2">
    <location>
        <begin position="533"/>
        <end position="722"/>
    </location>
</feature>
<evidence type="ECO:0000256" key="1">
    <source>
        <dbReference type="SAM" id="MobiDB-lite"/>
    </source>
</evidence>
<dbReference type="PANTHER" id="PTHR10663:SF388">
    <property type="entry name" value="GOLGI-SPECIFIC BREFELDIN A-RESISTANCE GUANINE NUCLEOTIDE EXCHANGE FACTOR 1"/>
    <property type="match status" value="1"/>
</dbReference>
<proteinExistence type="predicted"/>
<gene>
    <name evidence="3" type="ORF">MONBRDRAFT_35734</name>
</gene>
<dbReference type="GO" id="GO:0005737">
    <property type="term" value="C:cytoplasm"/>
    <property type="evidence" value="ECO:0007669"/>
    <property type="project" value="UniProtKB-ARBA"/>
</dbReference>
<dbReference type="SMART" id="SM00222">
    <property type="entry name" value="Sec7"/>
    <property type="match status" value="1"/>
</dbReference>